<evidence type="ECO:0000313" key="3">
    <source>
        <dbReference type="Proteomes" id="UP000184471"/>
    </source>
</evidence>
<feature type="region of interest" description="Disordered" evidence="1">
    <location>
        <begin position="46"/>
        <end position="92"/>
    </location>
</feature>
<dbReference type="STRING" id="1070870.SAMN05444351_0634"/>
<evidence type="ECO:0000256" key="1">
    <source>
        <dbReference type="SAM" id="MobiDB-lite"/>
    </source>
</evidence>
<reference evidence="2 3" key="1">
    <citation type="submission" date="2016-11" db="EMBL/GenBank/DDBJ databases">
        <authorList>
            <person name="Jaros S."/>
            <person name="Januszkiewicz K."/>
            <person name="Wedrychowicz H."/>
        </authorList>
    </citation>
    <scope>NUCLEOTIDE SEQUENCE [LARGE SCALE GENOMIC DNA]</scope>
    <source>
        <strain evidence="2 3">DSM 45408</strain>
    </source>
</reference>
<feature type="compositionally biased region" description="Pro residues" evidence="1">
    <location>
        <begin position="71"/>
        <end position="83"/>
    </location>
</feature>
<dbReference type="OrthoDB" id="3831250at2"/>
<accession>A0A1M5E368</accession>
<dbReference type="PROSITE" id="PS51318">
    <property type="entry name" value="TAT"/>
    <property type="match status" value="1"/>
</dbReference>
<name>A0A1M5E368_9ACTN</name>
<organism evidence="2 3">
    <name type="scientific">Geodermatophilus nigrescens</name>
    <dbReference type="NCBI Taxonomy" id="1070870"/>
    <lineage>
        <taxon>Bacteria</taxon>
        <taxon>Bacillati</taxon>
        <taxon>Actinomycetota</taxon>
        <taxon>Actinomycetes</taxon>
        <taxon>Geodermatophilales</taxon>
        <taxon>Geodermatophilaceae</taxon>
        <taxon>Geodermatophilus</taxon>
    </lineage>
</organism>
<protein>
    <recommendedName>
        <fullName evidence="4">DUF4352 domain-containing protein</fullName>
    </recommendedName>
</protein>
<dbReference type="EMBL" id="FQVX01000001">
    <property type="protein sequence ID" value="SHF73610.1"/>
    <property type="molecule type" value="Genomic_DNA"/>
</dbReference>
<feature type="compositionally biased region" description="Pro residues" evidence="1">
    <location>
        <begin position="1"/>
        <end position="15"/>
    </location>
</feature>
<dbReference type="RefSeq" id="WP_139252800.1">
    <property type="nucleotide sequence ID" value="NZ_FQVX01000001.1"/>
</dbReference>
<feature type="region of interest" description="Disordered" evidence="1">
    <location>
        <begin position="1"/>
        <end position="20"/>
    </location>
</feature>
<dbReference type="Proteomes" id="UP000184471">
    <property type="component" value="Unassembled WGS sequence"/>
</dbReference>
<dbReference type="AlphaFoldDB" id="A0A1M5E368"/>
<proteinExistence type="predicted"/>
<sequence>MSPRDAAPPAPPTPSRPSRRRLVAGAVAAVLCAALAVLAVLAGRGDDDGSAAAATGTPTASVPTEVVRPTAPVPPPPPTPEPTGPTEDAAALPPSLAPVAFTEEAAVGNGVTATVEDLEAVQGSAQGPGQVAGPAVRVTVRIVNGTDTPLSLDAVAVDVTSGPDATPASPLEDPSAAPFTGTAGPGESAVGVYVFTVPEDRRDALTVAVGYQAGAPYLVFTGPAD</sequence>
<gene>
    <name evidence="2" type="ORF">SAMN05444351_0634</name>
</gene>
<keyword evidence="3" id="KW-1185">Reference proteome</keyword>
<evidence type="ECO:0008006" key="4">
    <source>
        <dbReference type="Google" id="ProtNLM"/>
    </source>
</evidence>
<evidence type="ECO:0000313" key="2">
    <source>
        <dbReference type="EMBL" id="SHF73610.1"/>
    </source>
</evidence>
<feature type="compositionally biased region" description="Low complexity" evidence="1">
    <location>
        <begin position="50"/>
        <end position="70"/>
    </location>
</feature>
<dbReference type="InterPro" id="IPR006311">
    <property type="entry name" value="TAT_signal"/>
</dbReference>